<dbReference type="Proteomes" id="UP001162060">
    <property type="component" value="Unassembled WGS sequence"/>
</dbReference>
<organism evidence="1 2">
    <name type="scientific">Peronospora matthiolae</name>
    <dbReference type="NCBI Taxonomy" id="2874970"/>
    <lineage>
        <taxon>Eukaryota</taxon>
        <taxon>Sar</taxon>
        <taxon>Stramenopiles</taxon>
        <taxon>Oomycota</taxon>
        <taxon>Peronosporomycetes</taxon>
        <taxon>Peronosporales</taxon>
        <taxon>Peronosporaceae</taxon>
        <taxon>Peronospora</taxon>
    </lineage>
</organism>
<evidence type="ECO:0000313" key="2">
    <source>
        <dbReference type="Proteomes" id="UP001162060"/>
    </source>
</evidence>
<reference evidence="1" key="1">
    <citation type="submission" date="2024-01" db="EMBL/GenBank/DDBJ databases">
        <authorList>
            <person name="Webb A."/>
        </authorList>
    </citation>
    <scope>NUCLEOTIDE SEQUENCE</scope>
    <source>
        <strain evidence="1">Pm1</strain>
    </source>
</reference>
<proteinExistence type="predicted"/>
<sequence length="93" mass="10559">MTLDDATNKAVKQILNRLNDARHRLRASVGVDIEDDFDVLGEVAMDADASRKEESMWTLSTDLPRVMKSLRRKKLFMACLRSCSAVRRMADTT</sequence>
<comment type="caution">
    <text evidence="1">The sequence shown here is derived from an EMBL/GenBank/DDBJ whole genome shotgun (WGS) entry which is preliminary data.</text>
</comment>
<name>A0AAV1U3T2_9STRA</name>
<accession>A0AAV1U3T2</accession>
<gene>
    <name evidence="1" type="ORF">PM001_LOCUS14461</name>
</gene>
<evidence type="ECO:0000313" key="1">
    <source>
        <dbReference type="EMBL" id="CAK7929311.1"/>
    </source>
</evidence>
<dbReference type="AlphaFoldDB" id="A0AAV1U3T2"/>
<dbReference type="EMBL" id="CAKLBY020000153">
    <property type="protein sequence ID" value="CAK7929311.1"/>
    <property type="molecule type" value="Genomic_DNA"/>
</dbReference>
<protein>
    <submittedName>
        <fullName evidence="1">Uncharacterized protein</fullName>
    </submittedName>
</protein>